<accession>A0A5J4ZCP4</accession>
<dbReference type="SUPFAM" id="SSF56672">
    <property type="entry name" value="DNA/RNA polymerases"/>
    <property type="match status" value="1"/>
</dbReference>
<dbReference type="Pfam" id="PF00385">
    <property type="entry name" value="Chromo"/>
    <property type="match status" value="1"/>
</dbReference>
<dbReference type="Proteomes" id="UP000325577">
    <property type="component" value="Linkage Group LG9"/>
</dbReference>
<protein>
    <recommendedName>
        <fullName evidence="9">Chromo domain-containing protein</fullName>
    </recommendedName>
</protein>
<keyword evidence="1" id="KW-0808">Transferase</keyword>
<dbReference type="OrthoDB" id="2013610at2759"/>
<feature type="compositionally biased region" description="Polar residues" evidence="8">
    <location>
        <begin position="270"/>
        <end position="279"/>
    </location>
</feature>
<keyword evidence="11" id="KW-1185">Reference proteome</keyword>
<dbReference type="Pfam" id="PF08284">
    <property type="entry name" value="RVP_2"/>
    <property type="match status" value="1"/>
</dbReference>
<dbReference type="Pfam" id="PF24626">
    <property type="entry name" value="SH3_Tf2-1"/>
    <property type="match status" value="1"/>
</dbReference>
<organism evidence="10 11">
    <name type="scientific">Nyssa sinensis</name>
    <dbReference type="NCBI Taxonomy" id="561372"/>
    <lineage>
        <taxon>Eukaryota</taxon>
        <taxon>Viridiplantae</taxon>
        <taxon>Streptophyta</taxon>
        <taxon>Embryophyta</taxon>
        <taxon>Tracheophyta</taxon>
        <taxon>Spermatophyta</taxon>
        <taxon>Magnoliopsida</taxon>
        <taxon>eudicotyledons</taxon>
        <taxon>Gunneridae</taxon>
        <taxon>Pentapetalae</taxon>
        <taxon>asterids</taxon>
        <taxon>Cornales</taxon>
        <taxon>Nyssaceae</taxon>
        <taxon>Nyssa</taxon>
    </lineage>
</organism>
<reference evidence="10 11" key="1">
    <citation type="submission" date="2019-09" db="EMBL/GenBank/DDBJ databases">
        <title>A chromosome-level genome assembly of the Chinese tupelo Nyssa sinensis.</title>
        <authorList>
            <person name="Yang X."/>
            <person name="Kang M."/>
            <person name="Yang Y."/>
            <person name="Xiong H."/>
            <person name="Wang M."/>
            <person name="Zhang Z."/>
            <person name="Wang Z."/>
            <person name="Wu H."/>
            <person name="Ma T."/>
            <person name="Liu J."/>
            <person name="Xi Z."/>
        </authorList>
    </citation>
    <scope>NUCLEOTIDE SEQUENCE [LARGE SCALE GENOMIC DNA]</scope>
    <source>
        <strain evidence="10">J267</strain>
        <tissue evidence="10">Leaf</tissue>
    </source>
</reference>
<dbReference type="Gene3D" id="3.30.420.10">
    <property type="entry name" value="Ribonuclease H-like superfamily/Ribonuclease H"/>
    <property type="match status" value="1"/>
</dbReference>
<dbReference type="InterPro" id="IPR056924">
    <property type="entry name" value="SH3_Tf2-1"/>
</dbReference>
<dbReference type="PANTHER" id="PTHR37984">
    <property type="entry name" value="PROTEIN CBG26694"/>
    <property type="match status" value="1"/>
</dbReference>
<keyword evidence="7" id="KW-0175">Coiled coil</keyword>
<dbReference type="SUPFAM" id="SSF54160">
    <property type="entry name" value="Chromo domain-like"/>
    <property type="match status" value="1"/>
</dbReference>
<dbReference type="Pfam" id="PF17917">
    <property type="entry name" value="RT_RNaseH"/>
    <property type="match status" value="1"/>
</dbReference>
<name>A0A5J4ZCP4_9ASTE</name>
<dbReference type="InterPro" id="IPR000953">
    <property type="entry name" value="Chromo/chromo_shadow_dom"/>
</dbReference>
<proteinExistence type="predicted"/>
<evidence type="ECO:0000256" key="6">
    <source>
        <dbReference type="ARBA" id="ARBA00022918"/>
    </source>
</evidence>
<dbReference type="InterPro" id="IPR016197">
    <property type="entry name" value="Chromo-like_dom_sf"/>
</dbReference>
<dbReference type="Gene3D" id="2.40.50.40">
    <property type="match status" value="1"/>
</dbReference>
<dbReference type="EMBL" id="CM018052">
    <property type="protein sequence ID" value="KAA8515506.1"/>
    <property type="molecule type" value="Genomic_DNA"/>
</dbReference>
<dbReference type="InterPro" id="IPR050951">
    <property type="entry name" value="Retrovirus_Pol_polyprotein"/>
</dbReference>
<dbReference type="CDD" id="cd00303">
    <property type="entry name" value="retropepsin_like"/>
    <property type="match status" value="1"/>
</dbReference>
<dbReference type="Gene3D" id="2.40.70.10">
    <property type="entry name" value="Acid Proteases"/>
    <property type="match status" value="1"/>
</dbReference>
<evidence type="ECO:0000256" key="8">
    <source>
        <dbReference type="SAM" id="MobiDB-lite"/>
    </source>
</evidence>
<dbReference type="AlphaFoldDB" id="A0A5J4ZCP4"/>
<feature type="domain" description="Chromo" evidence="9">
    <location>
        <begin position="863"/>
        <end position="914"/>
    </location>
</feature>
<keyword evidence="4" id="KW-0255">Endonuclease</keyword>
<keyword evidence="5" id="KW-0378">Hydrolase</keyword>
<dbReference type="GO" id="GO:0003964">
    <property type="term" value="F:RNA-directed DNA polymerase activity"/>
    <property type="evidence" value="ECO:0007669"/>
    <property type="project" value="UniProtKB-KW"/>
</dbReference>
<keyword evidence="6" id="KW-0695">RNA-directed DNA polymerase</keyword>
<evidence type="ECO:0000256" key="7">
    <source>
        <dbReference type="SAM" id="Coils"/>
    </source>
</evidence>
<dbReference type="GO" id="GO:0004519">
    <property type="term" value="F:endonuclease activity"/>
    <property type="evidence" value="ECO:0007669"/>
    <property type="project" value="UniProtKB-KW"/>
</dbReference>
<dbReference type="GO" id="GO:0003676">
    <property type="term" value="F:nucleic acid binding"/>
    <property type="evidence" value="ECO:0007669"/>
    <property type="project" value="InterPro"/>
</dbReference>
<evidence type="ECO:0000256" key="3">
    <source>
        <dbReference type="ARBA" id="ARBA00022722"/>
    </source>
</evidence>
<sequence length="914" mass="104313">MDTRGKTNAEFRNEVNEALARHESNFDQVNTTLQTVLTEIQALRSTRSSHACPPEVNPMAQEGSSHHPHATPSAAGYNHSPPSSLKLQFPKFNGEDPMGWIYKAEQYFEYQGIRADQRVQLASFHLEGIALQWHRWHTKFREPPTWEELTKAVLLRFGPTEFEDPSEALSRLKQTTTVATYQEAFERLSHRVDKLPETFLIGCFIAGLRDDIRLDVKIKQPRTLADTIGVARLVEERNQLQRRPTPINRMQTGAPLPRGNPNPAAGILGSTPSQRSGMGSNAPPSPFRRITNQEARERREKGLCYYCDEKYSLGHRCERPQLFMIEDAPHMEKENGENGEEPPQEAETQELLPEISFHAIAGAEHPQTLRVLGKWKNKSLMVLIDGGSTHNFIDQHTASRFGLQILRDKKLQVVVANRERIECTGRCQGLMLTIQGIPITADYYVLPVAACQAVLGVQWLETLGPLEMDYKRLTMSFRVRGTTHTLHGLGRTAECASIQVLNDKKCAGLQGTGFFFQIVLAEPKSSIQPYPPEIKSFLEEFSKVFETPTSIPPKRLHDHRILLQPDAEPAIRKWRPYLLGRRFIVRTDHQSLKYLLEQRITTPAQSRWLPKLLGYDYAIEYKKGPENQAADSLSRMGELQFLSISIPHADWWPTLQQEVREDPFYASLASRRDAHKLTLRDGSQPKKWVEWIPWAEFSYNTSIHSATKITPFEAVYGKPPPSLLTYVPGTARVQAVDEYLQDRDQILRELRRNLQLAQERMKSQANQHRREVSFNIGDYVYLKLQPYRQTSIAIRGSLKLSPRFYGPYKVIERVGPVAYKLDLPVGSLIHDTFHVSLLRKHLGTIAPTSPDLPPVAADSTILPQPESILARREVQKGKYRPKSEVLIKWVGTPVEDATWETEWRFRRAYPSFCP</sequence>
<evidence type="ECO:0000256" key="2">
    <source>
        <dbReference type="ARBA" id="ARBA00022695"/>
    </source>
</evidence>
<keyword evidence="3" id="KW-0540">Nuclease</keyword>
<dbReference type="InterPro" id="IPR021109">
    <property type="entry name" value="Peptidase_aspartic_dom_sf"/>
</dbReference>
<evidence type="ECO:0000256" key="1">
    <source>
        <dbReference type="ARBA" id="ARBA00022679"/>
    </source>
</evidence>
<dbReference type="InterPro" id="IPR023780">
    <property type="entry name" value="Chromo_domain"/>
</dbReference>
<evidence type="ECO:0000313" key="10">
    <source>
        <dbReference type="EMBL" id="KAA8515506.1"/>
    </source>
</evidence>
<dbReference type="PROSITE" id="PS50013">
    <property type="entry name" value="CHROMO_2"/>
    <property type="match status" value="1"/>
</dbReference>
<evidence type="ECO:0000256" key="5">
    <source>
        <dbReference type="ARBA" id="ARBA00022801"/>
    </source>
</evidence>
<feature type="region of interest" description="Disordered" evidence="8">
    <location>
        <begin position="246"/>
        <end position="288"/>
    </location>
</feature>
<dbReference type="GO" id="GO:0016787">
    <property type="term" value="F:hydrolase activity"/>
    <property type="evidence" value="ECO:0007669"/>
    <property type="project" value="UniProtKB-KW"/>
</dbReference>
<feature type="coiled-coil region" evidence="7">
    <location>
        <begin position="740"/>
        <end position="771"/>
    </location>
</feature>
<dbReference type="InterPro" id="IPR036397">
    <property type="entry name" value="RNaseH_sf"/>
</dbReference>
<dbReference type="InterPro" id="IPR043502">
    <property type="entry name" value="DNA/RNA_pol_sf"/>
</dbReference>
<dbReference type="InterPro" id="IPR041373">
    <property type="entry name" value="RT_RNaseH"/>
</dbReference>
<dbReference type="Pfam" id="PF03732">
    <property type="entry name" value="Retrotrans_gag"/>
    <property type="match status" value="1"/>
</dbReference>
<feature type="region of interest" description="Disordered" evidence="8">
    <location>
        <begin position="46"/>
        <end position="89"/>
    </location>
</feature>
<keyword evidence="2" id="KW-0548">Nucleotidyltransferase</keyword>
<evidence type="ECO:0000259" key="9">
    <source>
        <dbReference type="PROSITE" id="PS50013"/>
    </source>
</evidence>
<gene>
    <name evidence="10" type="ORF">F0562_018884</name>
</gene>
<dbReference type="PANTHER" id="PTHR37984:SF5">
    <property type="entry name" value="PROTEIN NYNRIN-LIKE"/>
    <property type="match status" value="1"/>
</dbReference>
<evidence type="ECO:0000256" key="4">
    <source>
        <dbReference type="ARBA" id="ARBA00022759"/>
    </source>
</evidence>
<dbReference type="CDD" id="cd09274">
    <property type="entry name" value="RNase_HI_RT_Ty3"/>
    <property type="match status" value="1"/>
</dbReference>
<dbReference type="InterPro" id="IPR005162">
    <property type="entry name" value="Retrotrans_gag_dom"/>
</dbReference>
<dbReference type="SUPFAM" id="SSF50630">
    <property type="entry name" value="Acid proteases"/>
    <property type="match status" value="1"/>
</dbReference>
<evidence type="ECO:0000313" key="11">
    <source>
        <dbReference type="Proteomes" id="UP000325577"/>
    </source>
</evidence>